<evidence type="ECO:0000259" key="4">
    <source>
        <dbReference type="Pfam" id="PF13458"/>
    </source>
</evidence>
<comment type="caution">
    <text evidence="5">The sequence shown here is derived from an EMBL/GenBank/DDBJ whole genome shotgun (WGS) entry which is preliminary data.</text>
</comment>
<dbReference type="Pfam" id="PF13458">
    <property type="entry name" value="Peripla_BP_6"/>
    <property type="match status" value="1"/>
</dbReference>
<evidence type="ECO:0000313" key="5">
    <source>
        <dbReference type="EMBL" id="KEJ93651.1"/>
    </source>
</evidence>
<dbReference type="EMBL" id="JAFBWN010000058">
    <property type="protein sequence ID" value="MBM2357719.1"/>
    <property type="molecule type" value="Genomic_DNA"/>
</dbReference>
<feature type="chain" id="PRO_5041036013" evidence="3">
    <location>
        <begin position="24"/>
        <end position="396"/>
    </location>
</feature>
<evidence type="ECO:0000313" key="6">
    <source>
        <dbReference type="EMBL" id="MBM2357719.1"/>
    </source>
</evidence>
<dbReference type="InterPro" id="IPR028082">
    <property type="entry name" value="Peripla_BP_I"/>
</dbReference>
<feature type="signal peptide" evidence="3">
    <location>
        <begin position="1"/>
        <end position="23"/>
    </location>
</feature>
<protein>
    <submittedName>
        <fullName evidence="6">ABC transporter substrate-binding protein</fullName>
    </submittedName>
</protein>
<feature type="domain" description="Leucine-binding protein" evidence="4">
    <location>
        <begin position="32"/>
        <end position="380"/>
    </location>
</feature>
<reference evidence="6" key="2">
    <citation type="submission" date="2021-01" db="EMBL/GenBank/DDBJ databases">
        <title>Diatom-associated Roseobacters Show Island Model of Population Structure.</title>
        <authorList>
            <person name="Qu L."/>
            <person name="Feng X."/>
            <person name="Chen Y."/>
            <person name="Li L."/>
            <person name="Wang X."/>
            <person name="Hu Z."/>
            <person name="Wang H."/>
            <person name="Luo H."/>
        </authorList>
    </citation>
    <scope>NUCLEOTIDE SEQUENCE</scope>
    <source>
        <strain evidence="6">SM26-45</strain>
    </source>
</reference>
<dbReference type="PANTHER" id="PTHR47235:SF1">
    <property type="entry name" value="BLR6548 PROTEIN"/>
    <property type="match status" value="1"/>
</dbReference>
<organism evidence="5 7">
    <name type="scientific">Pseudosulfitobacter pseudonitzschiae</name>
    <dbReference type="NCBI Taxonomy" id="1402135"/>
    <lineage>
        <taxon>Bacteria</taxon>
        <taxon>Pseudomonadati</taxon>
        <taxon>Pseudomonadota</taxon>
        <taxon>Alphaproteobacteria</taxon>
        <taxon>Rhodobacterales</taxon>
        <taxon>Roseobacteraceae</taxon>
        <taxon>Pseudosulfitobacter</taxon>
    </lineage>
</organism>
<evidence type="ECO:0000313" key="7">
    <source>
        <dbReference type="Proteomes" id="UP000027746"/>
    </source>
</evidence>
<keyword evidence="7" id="KW-1185">Reference proteome</keyword>
<dbReference type="PANTHER" id="PTHR47235">
    <property type="entry name" value="BLR6548 PROTEIN"/>
    <property type="match status" value="1"/>
</dbReference>
<reference evidence="5 7" key="1">
    <citation type="submission" date="2014-01" db="EMBL/GenBank/DDBJ databases">
        <title>Sulfitobacter sp. H3 (MCCC 1A00686) Genome Sequencing.</title>
        <authorList>
            <person name="Lai Q."/>
            <person name="Hong Z."/>
        </authorList>
    </citation>
    <scope>NUCLEOTIDE SEQUENCE [LARGE SCALE GENOMIC DNA]</scope>
    <source>
        <strain evidence="5 7">H3</strain>
    </source>
</reference>
<accession>A0A073IW10</accession>
<proteinExistence type="inferred from homology"/>
<dbReference type="Gene3D" id="3.40.50.2300">
    <property type="match status" value="2"/>
</dbReference>
<name>A0A073IW10_9RHOB</name>
<dbReference type="OrthoDB" id="9802022at2"/>
<keyword evidence="2 3" id="KW-0732">Signal</keyword>
<dbReference type="AlphaFoldDB" id="A0A073IW10"/>
<dbReference type="CDD" id="cd06343">
    <property type="entry name" value="PBP1_ABC_ligand_binding-like"/>
    <property type="match status" value="1"/>
</dbReference>
<sequence length="396" mass="42421">MNWFLKGTLTATLLTMGGVGAMAAPGVTEDKIVLGAVDPLTGPPSLLGKAHSLALKVWQEDVNARGGINGRKVEIVFEDDGYVPARSLQSLKKMVEVDDIFALIGTSGSSQLAAMMPLIDELGIPALNNMAVNSHHFNPPLETLFVVGPTYCQEIAAGMTYLVEELGLKDEKYAIAFQDDEFGDDVRCGYLAGVEKYGLDNVLELEFKRGQKDFSAEMLKARAAGVTVLVSGGVVAEHSTLLKEAAKNRMDITFLGAHSAHLTPVQALAGSAGDGYYAADYVPALNSLEVPGVARFMDLANKYLSESEMDSLNRYALAGYAGAMIFEHAMTECGKDLTRACVVKKMEGLDGFETDGLFGPVTYGDGVRHAPTAVMVLQSNAEDKTFSIVSERMEVE</sequence>
<evidence type="ECO:0000256" key="1">
    <source>
        <dbReference type="ARBA" id="ARBA00010062"/>
    </source>
</evidence>
<comment type="similarity">
    <text evidence="1">Belongs to the leucine-binding protein family.</text>
</comment>
<dbReference type="Proteomes" id="UP000027746">
    <property type="component" value="Unassembled WGS sequence"/>
</dbReference>
<dbReference type="InterPro" id="IPR028081">
    <property type="entry name" value="Leu-bd"/>
</dbReference>
<dbReference type="Proteomes" id="UP000809337">
    <property type="component" value="Unassembled WGS sequence"/>
</dbReference>
<dbReference type="RefSeq" id="WP_037932036.1">
    <property type="nucleotide sequence ID" value="NZ_CP086770.1"/>
</dbReference>
<dbReference type="EMBL" id="JAMD01000036">
    <property type="protein sequence ID" value="KEJ93651.1"/>
    <property type="molecule type" value="Genomic_DNA"/>
</dbReference>
<evidence type="ECO:0000256" key="2">
    <source>
        <dbReference type="ARBA" id="ARBA00022729"/>
    </source>
</evidence>
<gene>
    <name evidence="6" type="ORF">JQX14_24595</name>
    <name evidence="5" type="ORF">SUH3_16505</name>
</gene>
<evidence type="ECO:0000256" key="3">
    <source>
        <dbReference type="SAM" id="SignalP"/>
    </source>
</evidence>
<dbReference type="SUPFAM" id="SSF53822">
    <property type="entry name" value="Periplasmic binding protein-like I"/>
    <property type="match status" value="1"/>
</dbReference>